<proteinExistence type="predicted"/>
<accession>A0A7S6WQU2</accession>
<name>A0A7S6WQU2_9SPIR</name>
<protein>
    <recommendedName>
        <fullName evidence="3">DUF1871 family protein</fullName>
    </recommendedName>
</protein>
<evidence type="ECO:0000313" key="2">
    <source>
        <dbReference type="Proteomes" id="UP000593915"/>
    </source>
</evidence>
<dbReference type="Proteomes" id="UP000593915">
    <property type="component" value="Chromosome"/>
</dbReference>
<reference evidence="1 2" key="1">
    <citation type="submission" date="2020-09" db="EMBL/GenBank/DDBJ databases">
        <title>Characterization of Treponema spp. from bovine digital dermatitis in Korea.</title>
        <authorList>
            <person name="Espiritu H.M."/>
            <person name="Cho Y.I."/>
            <person name="Mamuad L."/>
        </authorList>
    </citation>
    <scope>NUCLEOTIDE SEQUENCE [LARGE SCALE GENOMIC DNA]</scope>
    <source>
        <strain evidence="1 2">KS1</strain>
    </source>
</reference>
<gene>
    <name evidence="1" type="ORF">IFE08_04420</name>
</gene>
<dbReference type="EMBL" id="CP061839">
    <property type="protein sequence ID" value="QOW61631.1"/>
    <property type="molecule type" value="Genomic_DNA"/>
</dbReference>
<dbReference type="AlphaFoldDB" id="A0A7S6WQU2"/>
<evidence type="ECO:0008006" key="3">
    <source>
        <dbReference type="Google" id="ProtNLM"/>
    </source>
</evidence>
<organism evidence="1 2">
    <name type="scientific">Treponema pedis</name>
    <dbReference type="NCBI Taxonomy" id="409322"/>
    <lineage>
        <taxon>Bacteria</taxon>
        <taxon>Pseudomonadati</taxon>
        <taxon>Spirochaetota</taxon>
        <taxon>Spirochaetia</taxon>
        <taxon>Spirochaetales</taxon>
        <taxon>Treponemataceae</taxon>
        <taxon>Treponema</taxon>
    </lineage>
</organism>
<evidence type="ECO:0000313" key="1">
    <source>
        <dbReference type="EMBL" id="QOW61631.1"/>
    </source>
</evidence>
<sequence>MKVNHKLKEEINDILSEWNPLDVPAFIASVEYTAYIESIIKAGESIDLLRKYFINLIIEQLGLSYDPSNIEQKNSLEDVIEKVMTVLLENEKLYK</sequence>
<dbReference type="RefSeq" id="WP_024467734.1">
    <property type="nucleotide sequence ID" value="NZ_CP061839.1"/>
</dbReference>